<comment type="caution">
    <text evidence="2">The sequence shown here is derived from an EMBL/GenBank/DDBJ whole genome shotgun (WGS) entry which is preliminary data.</text>
</comment>
<gene>
    <name evidence="2" type="ORF">GALL_410380</name>
</gene>
<sequence length="119" mass="12339">MTPRGQQQQAGALGLRRGVVGGDPHIAADDGLDPGCTRPGVETHSGEQIVQVGDGQGALAIGARRGDGGVDPQAAIDNGVLGMDAEVDVGHACIVGRRPRRKHAQYGRENRVRHRAAPP</sequence>
<reference evidence="2" key="1">
    <citation type="submission" date="2016-10" db="EMBL/GenBank/DDBJ databases">
        <title>Sequence of Gallionella enrichment culture.</title>
        <authorList>
            <person name="Poehlein A."/>
            <person name="Muehling M."/>
            <person name="Daniel R."/>
        </authorList>
    </citation>
    <scope>NUCLEOTIDE SEQUENCE</scope>
</reference>
<name>A0A1J5Q1V8_9ZZZZ</name>
<organism evidence="2">
    <name type="scientific">mine drainage metagenome</name>
    <dbReference type="NCBI Taxonomy" id="410659"/>
    <lineage>
        <taxon>unclassified sequences</taxon>
        <taxon>metagenomes</taxon>
        <taxon>ecological metagenomes</taxon>
    </lineage>
</organism>
<dbReference type="EMBL" id="MLJW01001655">
    <property type="protein sequence ID" value="OIQ77272.1"/>
    <property type="molecule type" value="Genomic_DNA"/>
</dbReference>
<proteinExistence type="predicted"/>
<accession>A0A1J5Q1V8</accession>
<evidence type="ECO:0000313" key="2">
    <source>
        <dbReference type="EMBL" id="OIQ77272.1"/>
    </source>
</evidence>
<feature type="region of interest" description="Disordered" evidence="1">
    <location>
        <begin position="98"/>
        <end position="119"/>
    </location>
</feature>
<evidence type="ECO:0000256" key="1">
    <source>
        <dbReference type="SAM" id="MobiDB-lite"/>
    </source>
</evidence>
<feature type="compositionally biased region" description="Low complexity" evidence="1">
    <location>
        <begin position="1"/>
        <end position="18"/>
    </location>
</feature>
<dbReference type="AlphaFoldDB" id="A0A1J5Q1V8"/>
<protein>
    <submittedName>
        <fullName evidence="2">Uncharacterized protein</fullName>
    </submittedName>
</protein>
<feature type="region of interest" description="Disordered" evidence="1">
    <location>
        <begin position="1"/>
        <end position="42"/>
    </location>
</feature>